<dbReference type="Pfam" id="PF07796">
    <property type="entry name" value="DUF1638"/>
    <property type="match status" value="1"/>
</dbReference>
<sequence length="271" mass="30340">MIMESSKSSTLGIILCKIFEDELVHLIKNGPSPDEVVVIENDDSAGFINKLKEEGIVYAAIDASDVSDYLEKNSGNGFVLVVNILELALHAYPDDLKETVYSTIENMAGYCNGIFLLYGLCGNVLVNVEEDFESCDYPVKILRDNDGVIVDDCIGATLGGRKEYLRTLKNCRGSGTFFLTPMWAANWRELARSAGMCQDPYDDATSKFVFEQVGYNTVGKINTGLNYEKDFDKKVEEFASIFEFKIVEMNGSPELFEECYKEMLELLNMET</sequence>
<dbReference type="Proteomes" id="UP000006622">
    <property type="component" value="Chromosome"/>
</dbReference>
<reference evidence="2 3" key="1">
    <citation type="submission" date="2010-07" db="EMBL/GenBank/DDBJ databases">
        <title>The complete genome of Methanosalsum zhilinae DSM 4017.</title>
        <authorList>
            <consortium name="US DOE Joint Genome Institute (JGI-PGF)"/>
            <person name="Lucas S."/>
            <person name="Copeland A."/>
            <person name="Lapidus A."/>
            <person name="Glavina del Rio T."/>
            <person name="Dalin E."/>
            <person name="Tice H."/>
            <person name="Bruce D."/>
            <person name="Goodwin L."/>
            <person name="Pitluck S."/>
            <person name="Kyrpides N."/>
            <person name="Mavromatis K."/>
            <person name="Ovchinnikova G."/>
            <person name="Daligault H."/>
            <person name="Detter J.C."/>
            <person name="Han C."/>
            <person name="Tapia R."/>
            <person name="Larimer F."/>
            <person name="Land M."/>
            <person name="Hauser L."/>
            <person name="Markowitz V."/>
            <person name="Cheng J.-F."/>
            <person name="Hugenholtz P."/>
            <person name="Woyke T."/>
            <person name="Wu D."/>
            <person name="Spring S."/>
            <person name="Schueler E."/>
            <person name="Brambilla E."/>
            <person name="Klenk H.-P."/>
            <person name="Eisen J.A."/>
        </authorList>
    </citation>
    <scope>NUCLEOTIDE SEQUENCE [LARGE SCALE GENOMIC DNA]</scope>
    <source>
        <strain evidence="3">DSM 4017 / NBRC 107636 / OCM 62 / WeN5</strain>
    </source>
</reference>
<dbReference type="AlphaFoldDB" id="F7XKP1"/>
<evidence type="ECO:0000259" key="1">
    <source>
        <dbReference type="Pfam" id="PF07796"/>
    </source>
</evidence>
<evidence type="ECO:0000313" key="3">
    <source>
        <dbReference type="Proteomes" id="UP000006622"/>
    </source>
</evidence>
<keyword evidence="3" id="KW-1185">Reference proteome</keyword>
<evidence type="ECO:0000313" key="2">
    <source>
        <dbReference type="EMBL" id="AEH60651.1"/>
    </source>
</evidence>
<accession>F7XKP1</accession>
<organism evidence="2 3">
    <name type="scientific">Methanosalsum zhilinae (strain DSM 4017 / NBRC 107636 / OCM 62 / WeN5)</name>
    <name type="common">Methanohalophilus zhilinae</name>
    <dbReference type="NCBI Taxonomy" id="679901"/>
    <lineage>
        <taxon>Archaea</taxon>
        <taxon>Methanobacteriati</taxon>
        <taxon>Methanobacteriota</taxon>
        <taxon>Stenosarchaea group</taxon>
        <taxon>Methanomicrobia</taxon>
        <taxon>Methanosarcinales</taxon>
        <taxon>Methanosarcinaceae</taxon>
        <taxon>Methanosalsum</taxon>
    </lineage>
</organism>
<gene>
    <name evidence="2" type="ordered locus">Mzhil_0787</name>
</gene>
<dbReference type="KEGG" id="mzh:Mzhil_0787"/>
<dbReference type="STRING" id="679901.Mzhil_0787"/>
<proteinExistence type="predicted"/>
<protein>
    <recommendedName>
        <fullName evidence="1">DUF1638 domain-containing protein</fullName>
    </recommendedName>
</protein>
<dbReference type="HOGENOM" id="CLU_091961_0_0_2"/>
<feature type="domain" description="DUF1638" evidence="1">
    <location>
        <begin position="84"/>
        <end position="259"/>
    </location>
</feature>
<dbReference type="InterPro" id="IPR012437">
    <property type="entry name" value="DUF1638"/>
</dbReference>
<dbReference type="EMBL" id="CP002101">
    <property type="protein sequence ID" value="AEH60651.1"/>
    <property type="molecule type" value="Genomic_DNA"/>
</dbReference>
<name>F7XKP1_METZD</name>